<feature type="transmembrane region" description="Helical" evidence="1">
    <location>
        <begin position="50"/>
        <end position="67"/>
    </location>
</feature>
<organism evidence="2 3">
    <name type="scientific">Streptococcus oralis subsp. tigurinus</name>
    <dbReference type="NCBI Taxonomy" id="1077464"/>
    <lineage>
        <taxon>Bacteria</taxon>
        <taxon>Bacillati</taxon>
        <taxon>Bacillota</taxon>
        <taxon>Bacilli</taxon>
        <taxon>Lactobacillales</taxon>
        <taxon>Streptococcaceae</taxon>
        <taxon>Streptococcus</taxon>
    </lineage>
</organism>
<keyword evidence="1" id="KW-1133">Transmembrane helix</keyword>
<name>A0A1X0WSF9_STROR</name>
<evidence type="ECO:0000313" key="2">
    <source>
        <dbReference type="EMBL" id="ORJ29703.1"/>
    </source>
</evidence>
<dbReference type="EMBL" id="LNVG01000014">
    <property type="protein sequence ID" value="ORJ29703.1"/>
    <property type="molecule type" value="Genomic_DNA"/>
</dbReference>
<gene>
    <name evidence="2" type="ORF">ATE35_05865</name>
</gene>
<protein>
    <submittedName>
        <fullName evidence="2">Uncharacterized protein</fullName>
    </submittedName>
</protein>
<comment type="caution">
    <text evidence="2">The sequence shown here is derived from an EMBL/GenBank/DDBJ whole genome shotgun (WGS) entry which is preliminary data.</text>
</comment>
<sequence length="188" mass="21379">MERYEFTATTAKSDIIIGILFPMFLMLPVLGIQLAIFYLKLNDFFKSQPLFLYTIVLVFFGISFLLIKKIQGSLVKNFVVELSGRNIRIWCDGKEIVSGEVVFCRIKNKEPKLGARALNVDIDTKGDNIKFRVRSKEYESLSSSIWNPLGTSKPSDVETLLSLGKKIKNAMEEEVLIEDEASKKPRSF</sequence>
<evidence type="ECO:0000313" key="3">
    <source>
        <dbReference type="Proteomes" id="UP000192789"/>
    </source>
</evidence>
<dbReference type="Proteomes" id="UP000192789">
    <property type="component" value="Unassembled WGS sequence"/>
</dbReference>
<keyword evidence="1" id="KW-0812">Transmembrane</keyword>
<dbReference type="RefSeq" id="WP_084933802.1">
    <property type="nucleotide sequence ID" value="NZ_LNVG01000014.1"/>
</dbReference>
<dbReference type="AlphaFoldDB" id="A0A1X0WSF9"/>
<feature type="transmembrane region" description="Helical" evidence="1">
    <location>
        <begin position="15"/>
        <end position="38"/>
    </location>
</feature>
<evidence type="ECO:0000256" key="1">
    <source>
        <dbReference type="SAM" id="Phobius"/>
    </source>
</evidence>
<reference evidence="2 3" key="1">
    <citation type="journal article" date="2016" name="PLoS ONE">
        <title>Comparative Genomics Analysis of Streptococcus tigurinus Strains Identifies Genetic Elements Specifically and Uniquely Present in Highly Virulent Strains.</title>
        <authorList>
            <person name="Diene S.M."/>
            <person name="Francois P."/>
            <person name="Zbinden A."/>
            <person name="Entenza J.M."/>
            <person name="Resch G."/>
        </authorList>
    </citation>
    <scope>NUCLEOTIDE SEQUENCE [LARGE SCALE GENOMIC DNA]</scope>
    <source>
        <strain evidence="2 3">AZ_14</strain>
    </source>
</reference>
<keyword evidence="1" id="KW-0472">Membrane</keyword>
<proteinExistence type="predicted"/>
<accession>A0A1X0WSF9</accession>